<evidence type="ECO:0000256" key="3">
    <source>
        <dbReference type="ARBA" id="ARBA00022598"/>
    </source>
</evidence>
<dbReference type="SUPFAM" id="SSF47323">
    <property type="entry name" value="Anticodon-binding domain of a subclass of class I aminoacyl-tRNA synthetases"/>
    <property type="match status" value="1"/>
</dbReference>
<comment type="catalytic activity">
    <reaction evidence="8 9">
        <text>tRNA(Arg) + L-arginine + ATP = L-arginyl-tRNA(Arg) + AMP + diphosphate</text>
        <dbReference type="Rhea" id="RHEA:20301"/>
        <dbReference type="Rhea" id="RHEA-COMP:9658"/>
        <dbReference type="Rhea" id="RHEA-COMP:9673"/>
        <dbReference type="ChEBI" id="CHEBI:30616"/>
        <dbReference type="ChEBI" id="CHEBI:32682"/>
        <dbReference type="ChEBI" id="CHEBI:33019"/>
        <dbReference type="ChEBI" id="CHEBI:78442"/>
        <dbReference type="ChEBI" id="CHEBI:78513"/>
        <dbReference type="ChEBI" id="CHEBI:456215"/>
        <dbReference type="EC" id="6.1.1.19"/>
    </reaction>
</comment>
<dbReference type="SMART" id="SM01016">
    <property type="entry name" value="Arg_tRNA_synt_N"/>
    <property type="match status" value="1"/>
</dbReference>
<dbReference type="RefSeq" id="WP_161831418.1">
    <property type="nucleotide sequence ID" value="NZ_AP028127.1"/>
</dbReference>
<dbReference type="HAMAP" id="MF_00123">
    <property type="entry name" value="Arg_tRNA_synth"/>
    <property type="match status" value="1"/>
</dbReference>
<dbReference type="InterPro" id="IPR001278">
    <property type="entry name" value="Arg-tRNA-ligase"/>
</dbReference>
<dbReference type="SUPFAM" id="SSF55190">
    <property type="entry name" value="Arginyl-tRNA synthetase (ArgRS), N-terminal 'additional' domain"/>
    <property type="match status" value="1"/>
</dbReference>
<keyword evidence="6 9" id="KW-0648">Protein biosynthesis</keyword>
<dbReference type="InterPro" id="IPR008909">
    <property type="entry name" value="DALR_anticod-bd"/>
</dbReference>
<evidence type="ECO:0000256" key="7">
    <source>
        <dbReference type="ARBA" id="ARBA00023146"/>
    </source>
</evidence>
<dbReference type="NCBIfam" id="TIGR00456">
    <property type="entry name" value="argS"/>
    <property type="match status" value="1"/>
</dbReference>
<keyword evidence="7 9" id="KW-0030">Aminoacyl-tRNA synthetase</keyword>
<proteinExistence type="inferred from homology"/>
<dbReference type="PANTHER" id="PTHR11956:SF5">
    <property type="entry name" value="ARGININE--TRNA LIGASE, CYTOPLASMIC"/>
    <property type="match status" value="1"/>
</dbReference>
<feature type="domain" description="DALR anticodon binding" evidence="11">
    <location>
        <begin position="434"/>
        <end position="553"/>
    </location>
</feature>
<dbReference type="Gene3D" id="3.30.1360.70">
    <property type="entry name" value="Arginyl tRNA synthetase N-terminal domain"/>
    <property type="match status" value="1"/>
</dbReference>
<evidence type="ECO:0000256" key="8">
    <source>
        <dbReference type="ARBA" id="ARBA00049339"/>
    </source>
</evidence>
<dbReference type="InterPro" id="IPR014729">
    <property type="entry name" value="Rossmann-like_a/b/a_fold"/>
</dbReference>
<dbReference type="InterPro" id="IPR035684">
    <property type="entry name" value="ArgRS_core"/>
</dbReference>
<sequence>MIQTLKENLKNEIKETVIKCGYVSCEEDINVILENAKDAKHGDYSTNIAMQLTKRAKKNPRIIAEEIVKNFDTNKADVAKIEIAGPGFINFFLKKTVFTKSIKGIIDLGDDYGKSNSGKGLKYNVEYVSANPTGDLHLGHARGAALGDSLCRLLSKAGYDVTREYYVNDAGNQIHNLVVSAYARYLEALGNESKMPEDGYYGPDIILLGQMMAEKYKEQFVGKLDENYDLIRQISLDYELDKIKKDLNMFGVEFDLFTSEKSIYDKNLVKESIDLLQSKGYIYEKDGAIWFRSTDFGDDKDRVLKKSDGSYTYLTPDIANHIEKLNRGNDKLVDIWGADHHGYIARVKAAMQALGYEADKLEVDIIQMVRLIKDGEEFKMSKRTGKAVTIRDLVDEVGVDAVRYFFVMRSGETQMDFDLDLATKKSNENPVYYAQYAHARTCSILRQAKEKGFSVDVKENYEFINHEKEYEVIKLMGEFPNVVADAAAKRRPHLICNYVNDLATAFHSLYNAEKVINEEDNAKTNEKLALIQALEITIKNALNLIGVSAPERM</sequence>
<dbReference type="EMBL" id="AP028127">
    <property type="protein sequence ID" value="BEH92079.1"/>
    <property type="molecule type" value="Genomic_DNA"/>
</dbReference>
<evidence type="ECO:0000256" key="6">
    <source>
        <dbReference type="ARBA" id="ARBA00022917"/>
    </source>
</evidence>
<dbReference type="Gene3D" id="1.10.730.10">
    <property type="entry name" value="Isoleucyl-tRNA Synthetase, Domain 1"/>
    <property type="match status" value="1"/>
</dbReference>
<evidence type="ECO:0000313" key="14">
    <source>
        <dbReference type="Proteomes" id="UP001432099"/>
    </source>
</evidence>
<evidence type="ECO:0000259" key="11">
    <source>
        <dbReference type="SMART" id="SM00836"/>
    </source>
</evidence>
<evidence type="ECO:0000256" key="2">
    <source>
        <dbReference type="ARBA" id="ARBA00022490"/>
    </source>
</evidence>
<dbReference type="CDD" id="cd00671">
    <property type="entry name" value="ArgRS_core"/>
    <property type="match status" value="1"/>
</dbReference>
<dbReference type="SMART" id="SM00836">
    <property type="entry name" value="DALR_1"/>
    <property type="match status" value="1"/>
</dbReference>
<evidence type="ECO:0000256" key="10">
    <source>
        <dbReference type="RuleBase" id="RU363038"/>
    </source>
</evidence>
<dbReference type="InterPro" id="IPR001412">
    <property type="entry name" value="aa-tRNA-synth_I_CS"/>
</dbReference>
<evidence type="ECO:0000256" key="1">
    <source>
        <dbReference type="ARBA" id="ARBA00005594"/>
    </source>
</evidence>
<evidence type="ECO:0000256" key="5">
    <source>
        <dbReference type="ARBA" id="ARBA00022840"/>
    </source>
</evidence>
<dbReference type="PANTHER" id="PTHR11956">
    <property type="entry name" value="ARGINYL-TRNA SYNTHETASE"/>
    <property type="match status" value="1"/>
</dbReference>
<gene>
    <name evidence="9 13" type="primary">argS</name>
    <name evidence="13" type="ORF">T23_21810</name>
</gene>
<dbReference type="Pfam" id="PF00750">
    <property type="entry name" value="tRNA-synt_1d"/>
    <property type="match status" value="1"/>
</dbReference>
<keyword evidence="3 9" id="KW-0436">Ligase</keyword>
<comment type="subunit">
    <text evidence="9">Monomer.</text>
</comment>
<dbReference type="PRINTS" id="PR01038">
    <property type="entry name" value="TRNASYNTHARG"/>
</dbReference>
<dbReference type="InterPro" id="IPR005148">
    <property type="entry name" value="Arg-tRNA-synth_N"/>
</dbReference>
<evidence type="ECO:0000313" key="13">
    <source>
        <dbReference type="EMBL" id="BEH92079.1"/>
    </source>
</evidence>
<keyword evidence="5 9" id="KW-0067">ATP-binding</keyword>
<dbReference type="Pfam" id="PF03485">
    <property type="entry name" value="Arg_tRNA_synt_N"/>
    <property type="match status" value="1"/>
</dbReference>
<evidence type="ECO:0000256" key="9">
    <source>
        <dbReference type="HAMAP-Rule" id="MF_00123"/>
    </source>
</evidence>
<accession>A0ABM8IM02</accession>
<dbReference type="InterPro" id="IPR036695">
    <property type="entry name" value="Arg-tRNA-synth_N_sf"/>
</dbReference>
<feature type="domain" description="Arginyl tRNA synthetase N-terminal" evidence="12">
    <location>
        <begin position="7"/>
        <end position="93"/>
    </location>
</feature>
<evidence type="ECO:0000256" key="4">
    <source>
        <dbReference type="ARBA" id="ARBA00022741"/>
    </source>
</evidence>
<keyword evidence="14" id="KW-1185">Reference proteome</keyword>
<dbReference type="EC" id="6.1.1.19" evidence="9"/>
<dbReference type="SUPFAM" id="SSF52374">
    <property type="entry name" value="Nucleotidylyl transferase"/>
    <property type="match status" value="1"/>
</dbReference>
<feature type="short sequence motif" description="'HIGH' region" evidence="9">
    <location>
        <begin position="130"/>
        <end position="140"/>
    </location>
</feature>
<evidence type="ECO:0000259" key="12">
    <source>
        <dbReference type="SMART" id="SM01016"/>
    </source>
</evidence>
<dbReference type="Proteomes" id="UP001432099">
    <property type="component" value="Chromosome"/>
</dbReference>
<dbReference type="Gene3D" id="3.40.50.620">
    <property type="entry name" value="HUPs"/>
    <property type="match status" value="1"/>
</dbReference>
<comment type="similarity">
    <text evidence="1 9 10">Belongs to the class-I aminoacyl-tRNA synthetase family.</text>
</comment>
<keyword evidence="2 9" id="KW-0963">Cytoplasm</keyword>
<dbReference type="InterPro" id="IPR009080">
    <property type="entry name" value="tRNAsynth_Ia_anticodon-bd"/>
</dbReference>
<organism evidence="13 14">
    <name type="scientific">Turicibacter faecis</name>
    <dbReference type="NCBI Taxonomy" id="2963365"/>
    <lineage>
        <taxon>Bacteria</taxon>
        <taxon>Bacillati</taxon>
        <taxon>Bacillota</taxon>
        <taxon>Erysipelotrichia</taxon>
        <taxon>Erysipelotrichales</taxon>
        <taxon>Turicibacteraceae</taxon>
        <taxon>Turicibacter</taxon>
    </lineage>
</organism>
<protein>
    <recommendedName>
        <fullName evidence="9">Arginine--tRNA ligase</fullName>
        <ecNumber evidence="9">6.1.1.19</ecNumber>
    </recommendedName>
    <alternativeName>
        <fullName evidence="9">Arginyl-tRNA synthetase</fullName>
        <shortName evidence="9">ArgRS</shortName>
    </alternativeName>
</protein>
<dbReference type="Pfam" id="PF05746">
    <property type="entry name" value="DALR_1"/>
    <property type="match status" value="1"/>
</dbReference>
<keyword evidence="4 9" id="KW-0547">Nucleotide-binding</keyword>
<dbReference type="PROSITE" id="PS00178">
    <property type="entry name" value="AA_TRNA_LIGASE_I"/>
    <property type="match status" value="1"/>
</dbReference>
<comment type="subcellular location">
    <subcellularLocation>
        <location evidence="9">Cytoplasm</location>
    </subcellularLocation>
</comment>
<dbReference type="GO" id="GO:0016874">
    <property type="term" value="F:ligase activity"/>
    <property type="evidence" value="ECO:0007669"/>
    <property type="project" value="UniProtKB-KW"/>
</dbReference>
<name>A0ABM8IM02_9FIRM</name>
<reference evidence="13" key="1">
    <citation type="journal article" date="2024" name="Int. J. Syst. Evol. Microbiol.">
        <title>Turicibacter faecis sp. nov., isolated from faeces of heart failure mouse model.</title>
        <authorList>
            <person name="Imamura Y."/>
            <person name="Motooka D."/>
            <person name="Nakajima Y."/>
            <person name="Ito S."/>
            <person name="Kitakaze M."/>
            <person name="Iida T."/>
            <person name="Nakamura S."/>
        </authorList>
    </citation>
    <scope>NUCLEOTIDE SEQUENCE</scope>
    <source>
        <strain evidence="13">TC023</strain>
    </source>
</reference>